<proteinExistence type="predicted"/>
<dbReference type="Pfam" id="PF00266">
    <property type="entry name" value="Aminotran_5"/>
    <property type="match status" value="1"/>
</dbReference>
<dbReference type="InterPro" id="IPR011037">
    <property type="entry name" value="Pyrv_Knase-like_insert_dom_sf"/>
</dbReference>
<dbReference type="InterPro" id="IPR000192">
    <property type="entry name" value="Aminotrans_V_dom"/>
</dbReference>
<dbReference type="Pfam" id="PF03473">
    <property type="entry name" value="MOSC"/>
    <property type="match status" value="1"/>
</dbReference>
<dbReference type="Proteomes" id="UP000290900">
    <property type="component" value="Unassembled WGS sequence"/>
</dbReference>
<evidence type="ECO:0000256" key="1">
    <source>
        <dbReference type="ARBA" id="ARBA00023150"/>
    </source>
</evidence>
<name>A0A448YLL3_BRENA</name>
<dbReference type="OrthoDB" id="3986171at2759"/>
<evidence type="ECO:0000313" key="3">
    <source>
        <dbReference type="EMBL" id="VEU21758.1"/>
    </source>
</evidence>
<dbReference type="PROSITE" id="PS51340">
    <property type="entry name" value="MOSC"/>
    <property type="match status" value="1"/>
</dbReference>
<dbReference type="EMBL" id="CAACVR010000012">
    <property type="protein sequence ID" value="VEU21758.1"/>
    <property type="molecule type" value="Genomic_DNA"/>
</dbReference>
<gene>
    <name evidence="3" type="ORF">BRENAR_LOCUS2490</name>
</gene>
<keyword evidence="1" id="KW-0501">Molybdenum cofactor biosynthesis</keyword>
<sequence>MVDETRLNVLDLFNADPMYYDVAFTLNSTHAIKIAGSLISDSFAQFTYYYNIHSHTSLIGLREVASEYHVFEDLSDIPSADHSGDACLVSWPGQSNFNGLRLPMSQWNNYFKSQFPGNCYTLFDAASLSTSSPPDLSHADSSPDFVVVSFYKIFGLPDIGGLIFKKNPVGDLVQKRKYFGGGTLDALAVDSSFRKNSRQLHTSLEDGTIPIHSILELSLAIDVQKELYGSFENIRSYTRSLRDYAVEKLQNLRYKGSDVAMVELHEMVGPSYGPIVALSLLDKDSKYVGYYNFEKLSSLQGISVRTGTLCNIGGIQTFLHRTADEIERDYKRGHKCGDQMDILEGKPTGAIRISFGAMTLKSEIDRFISYIHEFMEEPEMITNSLNSNVSIVQLMIYPIKSCPGYSIPKDRRWKVSKEGFEFDREFIVMNLLDEKPMVLKNYTRMSFVRCDIEPEARMMVVTNSLTGESIEVSIDIEAYRLETVGEFEVIKEERIVNFLSELLGVRCSLAKSRTRKQMQNKSAILVVNLKSLEEITEDTSLISRFRANIVVDSKYPFMEDHWERIIDKELGLELDKVCDCDRCHMVTITSEGNRDPTLLLELAKKRKRNGKVYFGVNMEVIVGGEIGVGSELSEGGN</sequence>
<dbReference type="GO" id="GO:0030170">
    <property type="term" value="F:pyridoxal phosphate binding"/>
    <property type="evidence" value="ECO:0007669"/>
    <property type="project" value="InterPro"/>
</dbReference>
<dbReference type="SUPFAM" id="SSF50800">
    <property type="entry name" value="PK beta-barrel domain-like"/>
    <property type="match status" value="1"/>
</dbReference>
<reference evidence="3 4" key="1">
    <citation type="submission" date="2018-12" db="EMBL/GenBank/DDBJ databases">
        <authorList>
            <person name="Tiukova I."/>
            <person name="Dainat J."/>
        </authorList>
    </citation>
    <scope>NUCLEOTIDE SEQUENCE [LARGE SCALE GENOMIC DNA]</scope>
</reference>
<dbReference type="GO" id="GO:0006777">
    <property type="term" value="P:Mo-molybdopterin cofactor biosynthetic process"/>
    <property type="evidence" value="ECO:0007669"/>
    <property type="project" value="UniProtKB-KW"/>
</dbReference>
<dbReference type="InterPro" id="IPR005302">
    <property type="entry name" value="MoCF_Sase_C"/>
</dbReference>
<feature type="domain" description="MOSC" evidence="2">
    <location>
        <begin position="488"/>
        <end position="635"/>
    </location>
</feature>
<dbReference type="InterPro" id="IPR015424">
    <property type="entry name" value="PyrdxlP-dep_Trfase"/>
</dbReference>
<dbReference type="InterPro" id="IPR005303">
    <property type="entry name" value="MOCOS_middle"/>
</dbReference>
<keyword evidence="4" id="KW-1185">Reference proteome</keyword>
<dbReference type="PANTHER" id="PTHR14237">
    <property type="entry name" value="MOLYBDOPTERIN COFACTOR SULFURASE MOSC"/>
    <property type="match status" value="1"/>
</dbReference>
<dbReference type="SUPFAM" id="SSF141673">
    <property type="entry name" value="MOSC N-terminal domain-like"/>
    <property type="match status" value="1"/>
</dbReference>
<evidence type="ECO:0000313" key="4">
    <source>
        <dbReference type="Proteomes" id="UP000290900"/>
    </source>
</evidence>
<dbReference type="GO" id="GO:0008265">
    <property type="term" value="F:molybdenum cofactor sulfurtransferase activity"/>
    <property type="evidence" value="ECO:0007669"/>
    <property type="project" value="TreeGrafter"/>
</dbReference>
<dbReference type="Gene3D" id="3.40.640.10">
    <property type="entry name" value="Type I PLP-dependent aspartate aminotransferase-like (Major domain)"/>
    <property type="match status" value="1"/>
</dbReference>
<dbReference type="STRING" id="13370.A0A448YLL3"/>
<accession>A0A448YLL3</accession>
<organism evidence="3 4">
    <name type="scientific">Brettanomyces naardenensis</name>
    <name type="common">Yeast</name>
    <dbReference type="NCBI Taxonomy" id="13370"/>
    <lineage>
        <taxon>Eukaryota</taxon>
        <taxon>Fungi</taxon>
        <taxon>Dikarya</taxon>
        <taxon>Ascomycota</taxon>
        <taxon>Saccharomycotina</taxon>
        <taxon>Pichiomycetes</taxon>
        <taxon>Pichiales</taxon>
        <taxon>Pichiaceae</taxon>
        <taxon>Brettanomyces</taxon>
    </lineage>
</organism>
<protein>
    <submittedName>
        <fullName evidence="3">DEKNAAC102637</fullName>
    </submittedName>
</protein>
<dbReference type="InParanoid" id="A0A448YLL3"/>
<dbReference type="InterPro" id="IPR015421">
    <property type="entry name" value="PyrdxlP-dep_Trfase_major"/>
</dbReference>
<dbReference type="Pfam" id="PF03476">
    <property type="entry name" value="MOSC_N"/>
    <property type="match status" value="1"/>
</dbReference>
<dbReference type="GO" id="GO:0030151">
    <property type="term" value="F:molybdenum ion binding"/>
    <property type="evidence" value="ECO:0007669"/>
    <property type="project" value="InterPro"/>
</dbReference>
<dbReference type="InterPro" id="IPR015422">
    <property type="entry name" value="PyrdxlP-dep_Trfase_small"/>
</dbReference>
<dbReference type="Gene3D" id="3.90.1150.10">
    <property type="entry name" value="Aspartate Aminotransferase, domain 1"/>
    <property type="match status" value="1"/>
</dbReference>
<evidence type="ECO:0000259" key="2">
    <source>
        <dbReference type="PROSITE" id="PS51340"/>
    </source>
</evidence>
<dbReference type="SUPFAM" id="SSF53383">
    <property type="entry name" value="PLP-dependent transferases"/>
    <property type="match status" value="1"/>
</dbReference>
<dbReference type="AlphaFoldDB" id="A0A448YLL3"/>
<dbReference type="PANTHER" id="PTHR14237:SF80">
    <property type="entry name" value="MOLYBDENUM COFACTOR SULFURASE"/>
    <property type="match status" value="1"/>
</dbReference>